<dbReference type="AlphaFoldDB" id="A0AAE0A2M8"/>
<reference evidence="1" key="1">
    <citation type="journal article" date="2023" name="Plant J.">
        <title>Genome sequences and population genomics provide insights into the demographic history, inbreeding, and mutation load of two 'living fossil' tree species of Dipteronia.</title>
        <authorList>
            <person name="Feng Y."/>
            <person name="Comes H.P."/>
            <person name="Chen J."/>
            <person name="Zhu S."/>
            <person name="Lu R."/>
            <person name="Zhang X."/>
            <person name="Li P."/>
            <person name="Qiu J."/>
            <person name="Olsen K.M."/>
            <person name="Qiu Y."/>
        </authorList>
    </citation>
    <scope>NUCLEOTIDE SEQUENCE</scope>
    <source>
        <strain evidence="1">NBL</strain>
    </source>
</reference>
<name>A0AAE0A2M8_9ROSI</name>
<evidence type="ECO:0000313" key="2">
    <source>
        <dbReference type="Proteomes" id="UP001281410"/>
    </source>
</evidence>
<proteinExistence type="predicted"/>
<keyword evidence="2" id="KW-1185">Reference proteome</keyword>
<dbReference type="Proteomes" id="UP001281410">
    <property type="component" value="Unassembled WGS sequence"/>
</dbReference>
<evidence type="ECO:0000313" key="1">
    <source>
        <dbReference type="EMBL" id="KAK3199473.1"/>
    </source>
</evidence>
<sequence>MELLESDEIEDLKEISMIDFLQVFLWCDETSNYCKISSSREENSGISIAVYGGDVGDKGKRKEYFFGDINN</sequence>
<accession>A0AAE0A2M8</accession>
<organism evidence="1 2">
    <name type="scientific">Dipteronia sinensis</name>
    <dbReference type="NCBI Taxonomy" id="43782"/>
    <lineage>
        <taxon>Eukaryota</taxon>
        <taxon>Viridiplantae</taxon>
        <taxon>Streptophyta</taxon>
        <taxon>Embryophyta</taxon>
        <taxon>Tracheophyta</taxon>
        <taxon>Spermatophyta</taxon>
        <taxon>Magnoliopsida</taxon>
        <taxon>eudicotyledons</taxon>
        <taxon>Gunneridae</taxon>
        <taxon>Pentapetalae</taxon>
        <taxon>rosids</taxon>
        <taxon>malvids</taxon>
        <taxon>Sapindales</taxon>
        <taxon>Sapindaceae</taxon>
        <taxon>Hippocastanoideae</taxon>
        <taxon>Acereae</taxon>
        <taxon>Dipteronia</taxon>
    </lineage>
</organism>
<dbReference type="EMBL" id="JANJYJ010000007">
    <property type="protein sequence ID" value="KAK3199473.1"/>
    <property type="molecule type" value="Genomic_DNA"/>
</dbReference>
<gene>
    <name evidence="1" type="ORF">Dsin_022888</name>
</gene>
<comment type="caution">
    <text evidence="1">The sequence shown here is derived from an EMBL/GenBank/DDBJ whole genome shotgun (WGS) entry which is preliminary data.</text>
</comment>
<protein>
    <submittedName>
        <fullName evidence="1">Uncharacterized protein</fullName>
    </submittedName>
</protein>